<evidence type="ECO:0000313" key="2">
    <source>
        <dbReference type="EMBL" id="RVW84961.1"/>
    </source>
</evidence>
<name>A0A438HKH5_VITVI</name>
<dbReference type="Proteomes" id="UP000288805">
    <property type="component" value="Unassembled WGS sequence"/>
</dbReference>
<dbReference type="EMBL" id="QGNW01000209">
    <property type="protein sequence ID" value="RVW84961.1"/>
    <property type="molecule type" value="Genomic_DNA"/>
</dbReference>
<evidence type="ECO:0000256" key="1">
    <source>
        <dbReference type="SAM" id="Phobius"/>
    </source>
</evidence>
<organism evidence="2 3">
    <name type="scientific">Vitis vinifera</name>
    <name type="common">Grape</name>
    <dbReference type="NCBI Taxonomy" id="29760"/>
    <lineage>
        <taxon>Eukaryota</taxon>
        <taxon>Viridiplantae</taxon>
        <taxon>Streptophyta</taxon>
        <taxon>Embryophyta</taxon>
        <taxon>Tracheophyta</taxon>
        <taxon>Spermatophyta</taxon>
        <taxon>Magnoliopsida</taxon>
        <taxon>eudicotyledons</taxon>
        <taxon>Gunneridae</taxon>
        <taxon>Pentapetalae</taxon>
        <taxon>rosids</taxon>
        <taxon>Vitales</taxon>
        <taxon>Vitaceae</taxon>
        <taxon>Viteae</taxon>
        <taxon>Vitis</taxon>
    </lineage>
</organism>
<keyword evidence="1" id="KW-1133">Transmembrane helix</keyword>
<feature type="transmembrane region" description="Helical" evidence="1">
    <location>
        <begin position="235"/>
        <end position="257"/>
    </location>
</feature>
<gene>
    <name evidence="2" type="ORF">CK203_039506</name>
</gene>
<keyword evidence="1" id="KW-0812">Transmembrane</keyword>
<dbReference type="AlphaFoldDB" id="A0A438HKH5"/>
<sequence>MAPTQVYVPRPLQVWRAVVNWLGFFLQIFLQIFRGTPSLPQLLSYIGLRHPLLPSSASSFRPLPVVELSLHDSSPEPPSAPLSSPLPVRVVEHSPFGGGVGGDDDGGDDRPLEKLTVSSLFSTPKCFLKNICQSNCCKGKLMEMDGGWEIGEKIFKFVVIEVGADMVYFGGMFDVEIRTGSWKQSMHSWRRFGVGASESITYELAKVSSETFNLMDIGNLLESGSFFNRLNKRQVCLSIIPILLSIVTPLFAGLLTMKFPTFPSASLLITALVSNYS</sequence>
<comment type="caution">
    <text evidence="2">The sequence shown here is derived from an EMBL/GenBank/DDBJ whole genome shotgun (WGS) entry which is preliminary data.</text>
</comment>
<reference evidence="2 3" key="1">
    <citation type="journal article" date="2018" name="PLoS Genet.">
        <title>Population sequencing reveals clonal diversity and ancestral inbreeding in the grapevine cultivar Chardonnay.</title>
        <authorList>
            <person name="Roach M.J."/>
            <person name="Johnson D.L."/>
            <person name="Bohlmann J."/>
            <person name="van Vuuren H.J."/>
            <person name="Jones S.J."/>
            <person name="Pretorius I.S."/>
            <person name="Schmidt S.A."/>
            <person name="Borneman A.R."/>
        </authorList>
    </citation>
    <scope>NUCLEOTIDE SEQUENCE [LARGE SCALE GENOMIC DNA]</scope>
    <source>
        <strain evidence="3">cv. Chardonnay</strain>
        <tissue evidence="2">Leaf</tissue>
    </source>
</reference>
<protein>
    <submittedName>
        <fullName evidence="2">Uncharacterized protein</fullName>
    </submittedName>
</protein>
<evidence type="ECO:0000313" key="3">
    <source>
        <dbReference type="Proteomes" id="UP000288805"/>
    </source>
</evidence>
<accession>A0A438HKH5</accession>
<keyword evidence="1" id="KW-0472">Membrane</keyword>
<proteinExistence type="predicted"/>